<sequence>MMAKHVFQRSSLALAIASVFFLSACDTSVDVVADDNDHDHDHEHENGHSTGRLVITEDGTTNAFVYDLGENELFGPMDLGFESRLYTSPGYRYALAVQRSQNQVRFIDSGYESEDHDGHSHDHEHDPELLSYMLTGEMPTHYDYFLNRGAVFYDGTDGTPAKVEVVSDHSIAHERLVGDVTLDARMHGAAEVRNDWLFTSYRSDPGAESTLPDYVEVYELHDDHYDFVDRFDEPCEGLHGSAINQEHVAFGCSDGVLVISDHEHDHEHHFETSKIANLDGRIGTLYGHPDSHIFVGVAGDELYRVDPDHGEMQHIDWRDADHADAEVVSMTFNYSGNRFAILDDHGYMTIVRFRDEGHDDYPFQIQSHFSVLEHVHDGQAAMTASAINHDAYIMDVEHNRVVIVDLHDGEVIDERDLDFTPAGAVWLGPVAAEDDHDHDH</sequence>
<organism evidence="2 3">
    <name type="scientific">Aliidiomarina minuta</name>
    <dbReference type="NCBI Taxonomy" id="880057"/>
    <lineage>
        <taxon>Bacteria</taxon>
        <taxon>Pseudomonadati</taxon>
        <taxon>Pseudomonadota</taxon>
        <taxon>Gammaproteobacteria</taxon>
        <taxon>Alteromonadales</taxon>
        <taxon>Idiomarinaceae</taxon>
        <taxon>Aliidiomarina</taxon>
    </lineage>
</organism>
<reference evidence="2 3" key="1">
    <citation type="journal article" date="2011" name="Front. Microbiol.">
        <title>Genomic signatures of strain selection and enhancement in Bacillus atrophaeus var. globigii, a historical biowarfare simulant.</title>
        <authorList>
            <person name="Gibbons H.S."/>
            <person name="Broomall S.M."/>
            <person name="McNew L.A."/>
            <person name="Daligault H."/>
            <person name="Chapman C."/>
            <person name="Bruce D."/>
            <person name="Karavis M."/>
            <person name="Krepps M."/>
            <person name="McGregor P.A."/>
            <person name="Hong C."/>
            <person name="Park K.H."/>
            <person name="Akmal A."/>
            <person name="Feldman A."/>
            <person name="Lin J.S."/>
            <person name="Chang W.E."/>
            <person name="Higgs B.W."/>
            <person name="Demirev P."/>
            <person name="Lindquist J."/>
            <person name="Liem A."/>
            <person name="Fochler E."/>
            <person name="Read T.D."/>
            <person name="Tapia R."/>
            <person name="Johnson S."/>
            <person name="Bishop-Lilly K.A."/>
            <person name="Detter C."/>
            <person name="Han C."/>
            <person name="Sozhamannan S."/>
            <person name="Rosenzweig C.N."/>
            <person name="Skowronski E.W."/>
        </authorList>
    </citation>
    <scope>NUCLEOTIDE SEQUENCE [LARGE SCALE GENOMIC DNA]</scope>
    <source>
        <strain evidence="2 3">MLST1</strain>
    </source>
</reference>
<dbReference type="EMBL" id="PIPL01000001">
    <property type="protein sequence ID" value="RUO25963.1"/>
    <property type="molecule type" value="Genomic_DNA"/>
</dbReference>
<dbReference type="PROSITE" id="PS51257">
    <property type="entry name" value="PROKAR_LIPOPROTEIN"/>
    <property type="match status" value="1"/>
</dbReference>
<comment type="caution">
    <text evidence="2">The sequence shown here is derived from an EMBL/GenBank/DDBJ whole genome shotgun (WGS) entry which is preliminary data.</text>
</comment>
<proteinExistence type="predicted"/>
<accession>A0A432W796</accession>
<dbReference type="SUPFAM" id="SSF50969">
    <property type="entry name" value="YVTN repeat-like/Quinoprotein amine dehydrogenase"/>
    <property type="match status" value="1"/>
</dbReference>
<dbReference type="AlphaFoldDB" id="A0A432W796"/>
<feature type="chain" id="PRO_5019478616" description="5-methyltetrahydrofolate--homocysteine methyltransferase" evidence="1">
    <location>
        <begin position="25"/>
        <end position="440"/>
    </location>
</feature>
<dbReference type="OrthoDB" id="60524at2"/>
<feature type="signal peptide" evidence="1">
    <location>
        <begin position="1"/>
        <end position="24"/>
    </location>
</feature>
<gene>
    <name evidence="2" type="ORF">CWE09_04345</name>
</gene>
<keyword evidence="3" id="KW-1185">Reference proteome</keyword>
<protein>
    <recommendedName>
        <fullName evidence="4">5-methyltetrahydrofolate--homocysteine methyltransferase</fullName>
    </recommendedName>
</protein>
<keyword evidence="1" id="KW-0732">Signal</keyword>
<evidence type="ECO:0008006" key="4">
    <source>
        <dbReference type="Google" id="ProtNLM"/>
    </source>
</evidence>
<dbReference type="InterPro" id="IPR011044">
    <property type="entry name" value="Quino_amine_DH_bsu"/>
</dbReference>
<evidence type="ECO:0000313" key="2">
    <source>
        <dbReference type="EMBL" id="RUO25963.1"/>
    </source>
</evidence>
<evidence type="ECO:0000313" key="3">
    <source>
        <dbReference type="Proteomes" id="UP000288293"/>
    </source>
</evidence>
<dbReference type="Proteomes" id="UP000288293">
    <property type="component" value="Unassembled WGS sequence"/>
</dbReference>
<evidence type="ECO:0000256" key="1">
    <source>
        <dbReference type="SAM" id="SignalP"/>
    </source>
</evidence>
<dbReference type="RefSeq" id="WP_126802781.1">
    <property type="nucleotide sequence ID" value="NZ_PIPL01000001.1"/>
</dbReference>
<name>A0A432W796_9GAMM</name>